<gene>
    <name evidence="1" type="ORF">CLV67_119139</name>
</gene>
<dbReference type="EMBL" id="PVMZ01000019">
    <property type="protein sequence ID" value="PRX16558.1"/>
    <property type="molecule type" value="Genomic_DNA"/>
</dbReference>
<sequence>MPTPVDVPSTATVVAERMTALETASGHAVDPVFVRDHGRDWVLFRTVDYWLWGLGAGLTEDPVRCHRLAGIFADG</sequence>
<dbReference type="AlphaFoldDB" id="A0A2T0K189"/>
<organism evidence="1 2">
    <name type="scientific">Actinoplanes italicus</name>
    <dbReference type="NCBI Taxonomy" id="113567"/>
    <lineage>
        <taxon>Bacteria</taxon>
        <taxon>Bacillati</taxon>
        <taxon>Actinomycetota</taxon>
        <taxon>Actinomycetes</taxon>
        <taxon>Micromonosporales</taxon>
        <taxon>Micromonosporaceae</taxon>
        <taxon>Actinoplanes</taxon>
    </lineage>
</organism>
<evidence type="ECO:0000313" key="1">
    <source>
        <dbReference type="EMBL" id="PRX16558.1"/>
    </source>
</evidence>
<dbReference type="RefSeq" id="WP_203737472.1">
    <property type="nucleotide sequence ID" value="NZ_BOMO01000126.1"/>
</dbReference>
<keyword evidence="2" id="KW-1185">Reference proteome</keyword>
<name>A0A2T0K189_9ACTN</name>
<accession>A0A2T0K189</accession>
<proteinExistence type="predicted"/>
<evidence type="ECO:0000313" key="2">
    <source>
        <dbReference type="Proteomes" id="UP000239415"/>
    </source>
</evidence>
<reference evidence="1 2" key="1">
    <citation type="submission" date="2018-03" db="EMBL/GenBank/DDBJ databases">
        <title>Genomic Encyclopedia of Archaeal and Bacterial Type Strains, Phase II (KMG-II): from individual species to whole genera.</title>
        <authorList>
            <person name="Goeker M."/>
        </authorList>
    </citation>
    <scope>NUCLEOTIDE SEQUENCE [LARGE SCALE GENOMIC DNA]</scope>
    <source>
        <strain evidence="1 2">DSM 43146</strain>
    </source>
</reference>
<comment type="caution">
    <text evidence="1">The sequence shown here is derived from an EMBL/GenBank/DDBJ whole genome shotgun (WGS) entry which is preliminary data.</text>
</comment>
<dbReference type="Proteomes" id="UP000239415">
    <property type="component" value="Unassembled WGS sequence"/>
</dbReference>
<protein>
    <submittedName>
        <fullName evidence="1">Uncharacterized protein</fullName>
    </submittedName>
</protein>